<dbReference type="HOGENOM" id="CLU_029307_2_1_1"/>
<feature type="region of interest" description="Disordered" evidence="1">
    <location>
        <begin position="217"/>
        <end position="250"/>
    </location>
</feature>
<feature type="region of interest" description="Disordered" evidence="1">
    <location>
        <begin position="167"/>
        <end position="200"/>
    </location>
</feature>
<evidence type="ECO:0000313" key="2">
    <source>
        <dbReference type="EnsemblPlants" id="PGSC0003DMT400086811"/>
    </source>
</evidence>
<proteinExistence type="predicted"/>
<protein>
    <recommendedName>
        <fullName evidence="4">Polyprotein protein</fullName>
    </recommendedName>
</protein>
<dbReference type="EnsemblPlants" id="PGSC0003DMT400086811">
    <property type="protein sequence ID" value="PGSC0003DMT400086811"/>
    <property type="gene ID" value="PGSC0003DMG400036382"/>
</dbReference>
<dbReference type="Proteomes" id="UP000011115">
    <property type="component" value="Unassembled WGS sequence"/>
</dbReference>
<feature type="region of interest" description="Disordered" evidence="1">
    <location>
        <begin position="20"/>
        <end position="52"/>
    </location>
</feature>
<accession>M1DCJ3</accession>
<name>M1DCJ3_SOLTU</name>
<dbReference type="Gramene" id="PGSC0003DMT400086811">
    <property type="protein sequence ID" value="PGSC0003DMT400086811"/>
    <property type="gene ID" value="PGSC0003DMG400036382"/>
</dbReference>
<feature type="compositionally biased region" description="Basic residues" evidence="1">
    <location>
        <begin position="234"/>
        <end position="248"/>
    </location>
</feature>
<sequence length="272" mass="29611">MTTASTDIWKIKDEYLKDQEERKKATTMELVNTESSPAKESLPPPASRPSGISIANVTLADTPGSPAAAQAPRPTTIVIVPHIPLTRASLLRMGQLALSADHRAASLEAPIPGMIQSALIDVMTPLSTTIDALAAIIVVCENNQRSIEEMMALKAAIVELRKDKINGHGGRAKQLDDHELEAKTDEDTHEETEEAVDEDLTETDEIMIDVIVQASSAKSPVARSSGPGPSGSHFRCKKGLKRTKKLKPEHRQAHLAIRRRDALRPLFQYAKP</sequence>
<keyword evidence="3" id="KW-1185">Reference proteome</keyword>
<dbReference type="InParanoid" id="M1DCJ3"/>
<dbReference type="PaxDb" id="4113-PGSC0003DMT400086811"/>
<evidence type="ECO:0008006" key="4">
    <source>
        <dbReference type="Google" id="ProtNLM"/>
    </source>
</evidence>
<reference evidence="3" key="1">
    <citation type="journal article" date="2011" name="Nature">
        <title>Genome sequence and analysis of the tuber crop potato.</title>
        <authorList>
            <consortium name="The Potato Genome Sequencing Consortium"/>
        </authorList>
    </citation>
    <scope>NUCLEOTIDE SEQUENCE [LARGE SCALE GENOMIC DNA]</scope>
    <source>
        <strain evidence="3">cv. DM1-3 516 R44</strain>
    </source>
</reference>
<evidence type="ECO:0000256" key="1">
    <source>
        <dbReference type="SAM" id="MobiDB-lite"/>
    </source>
</evidence>
<feature type="compositionally biased region" description="Acidic residues" evidence="1">
    <location>
        <begin position="187"/>
        <end position="200"/>
    </location>
</feature>
<feature type="compositionally biased region" description="Basic and acidic residues" evidence="1">
    <location>
        <begin position="173"/>
        <end position="186"/>
    </location>
</feature>
<feature type="compositionally biased region" description="Polar residues" evidence="1">
    <location>
        <begin position="29"/>
        <end position="38"/>
    </location>
</feature>
<evidence type="ECO:0000313" key="3">
    <source>
        <dbReference type="Proteomes" id="UP000011115"/>
    </source>
</evidence>
<reference evidence="2" key="2">
    <citation type="submission" date="2015-06" db="UniProtKB">
        <authorList>
            <consortium name="EnsemblPlants"/>
        </authorList>
    </citation>
    <scope>IDENTIFICATION</scope>
    <source>
        <strain evidence="2">DM1-3 516 R44</strain>
    </source>
</reference>
<organism evidence="2 3">
    <name type="scientific">Solanum tuberosum</name>
    <name type="common">Potato</name>
    <dbReference type="NCBI Taxonomy" id="4113"/>
    <lineage>
        <taxon>Eukaryota</taxon>
        <taxon>Viridiplantae</taxon>
        <taxon>Streptophyta</taxon>
        <taxon>Embryophyta</taxon>
        <taxon>Tracheophyta</taxon>
        <taxon>Spermatophyta</taxon>
        <taxon>Magnoliopsida</taxon>
        <taxon>eudicotyledons</taxon>
        <taxon>Gunneridae</taxon>
        <taxon>Pentapetalae</taxon>
        <taxon>asterids</taxon>
        <taxon>lamiids</taxon>
        <taxon>Solanales</taxon>
        <taxon>Solanaceae</taxon>
        <taxon>Solanoideae</taxon>
        <taxon>Solaneae</taxon>
        <taxon>Solanum</taxon>
    </lineage>
</organism>
<dbReference type="AlphaFoldDB" id="M1DCJ3"/>